<dbReference type="Gene3D" id="1.10.1660.10">
    <property type="match status" value="1"/>
</dbReference>
<dbReference type="EC" id="2.3.3.16" evidence="3"/>
<evidence type="ECO:0000256" key="2">
    <source>
        <dbReference type="ARBA" id="ARBA00010566"/>
    </source>
</evidence>
<dbReference type="InterPro" id="IPR002020">
    <property type="entry name" value="Citrate_synthase"/>
</dbReference>
<dbReference type="Pfam" id="PF00285">
    <property type="entry name" value="Citrate_synt"/>
    <property type="match status" value="1"/>
</dbReference>
<keyword evidence="7" id="KW-1185">Reference proteome</keyword>
<dbReference type="Gene3D" id="1.10.230.10">
    <property type="entry name" value="Cytochrome P450-Terp, domain 2"/>
    <property type="match status" value="1"/>
</dbReference>
<evidence type="ECO:0000313" key="7">
    <source>
        <dbReference type="Proteomes" id="UP001595976"/>
    </source>
</evidence>
<evidence type="ECO:0000256" key="4">
    <source>
        <dbReference type="ARBA" id="ARBA00022679"/>
    </source>
</evidence>
<dbReference type="RefSeq" id="WP_158444540.1">
    <property type="nucleotide sequence ID" value="NZ_JAOAOS010000003.1"/>
</dbReference>
<dbReference type="InterPro" id="IPR041657">
    <property type="entry name" value="HTH_17"/>
</dbReference>
<protein>
    <recommendedName>
        <fullName evidence="3">citrate synthase (unknown stereospecificity)</fullName>
        <ecNumber evidence="3">2.3.3.16</ecNumber>
    </recommendedName>
</protein>
<accession>A0ABW0F782</accession>
<evidence type="ECO:0000259" key="5">
    <source>
        <dbReference type="Pfam" id="PF12728"/>
    </source>
</evidence>
<gene>
    <name evidence="6" type="ORF">ACFPK2_17815</name>
</gene>
<name>A0ABW0F782_9HYPH</name>
<dbReference type="EMBL" id="JBHSLI010000007">
    <property type="protein sequence ID" value="MFC5294851.1"/>
    <property type="molecule type" value="Genomic_DNA"/>
</dbReference>
<comment type="caution">
    <text evidence="6">The sequence shown here is derived from an EMBL/GenBank/DDBJ whole genome shotgun (WGS) entry which is preliminary data.</text>
</comment>
<dbReference type="PRINTS" id="PR00143">
    <property type="entry name" value="CITRTSNTHASE"/>
</dbReference>
<evidence type="ECO:0000256" key="1">
    <source>
        <dbReference type="ARBA" id="ARBA00004751"/>
    </source>
</evidence>
<comment type="pathway">
    <text evidence="1">Carbohydrate metabolism; tricarboxylic acid cycle; isocitrate from oxaloacetate: step 1/2.</text>
</comment>
<evidence type="ECO:0000313" key="6">
    <source>
        <dbReference type="EMBL" id="MFC5294851.1"/>
    </source>
</evidence>
<dbReference type="InterPro" id="IPR036969">
    <property type="entry name" value="Citrate_synthase_sf"/>
</dbReference>
<dbReference type="Pfam" id="PF12728">
    <property type="entry name" value="HTH_17"/>
    <property type="match status" value="1"/>
</dbReference>
<evidence type="ECO:0000256" key="3">
    <source>
        <dbReference type="ARBA" id="ARBA00012972"/>
    </source>
</evidence>
<dbReference type="PANTHER" id="PTHR11739:SF4">
    <property type="entry name" value="CITRATE SYNTHASE, PEROXISOMAL"/>
    <property type="match status" value="1"/>
</dbReference>
<reference evidence="7" key="1">
    <citation type="journal article" date="2019" name="Int. J. Syst. Evol. Microbiol.">
        <title>The Global Catalogue of Microorganisms (GCM) 10K type strain sequencing project: providing services to taxonomists for standard genome sequencing and annotation.</title>
        <authorList>
            <consortium name="The Broad Institute Genomics Platform"/>
            <consortium name="The Broad Institute Genome Sequencing Center for Infectious Disease"/>
            <person name="Wu L."/>
            <person name="Ma J."/>
        </authorList>
    </citation>
    <scope>NUCLEOTIDE SEQUENCE [LARGE SCALE GENOMIC DNA]</scope>
    <source>
        <strain evidence="7">CGMCC 1.15643</strain>
    </source>
</reference>
<proteinExistence type="inferred from homology"/>
<dbReference type="PANTHER" id="PTHR11739">
    <property type="entry name" value="CITRATE SYNTHASE"/>
    <property type="match status" value="1"/>
</dbReference>
<dbReference type="CDD" id="cd06102">
    <property type="entry name" value="citrate_synt_like_2"/>
    <property type="match status" value="1"/>
</dbReference>
<dbReference type="InterPro" id="IPR016142">
    <property type="entry name" value="Citrate_synth-like_lrg_a-sub"/>
</dbReference>
<comment type="similarity">
    <text evidence="2">Belongs to the citrate synthase family.</text>
</comment>
<keyword evidence="4" id="KW-0808">Transferase</keyword>
<dbReference type="Proteomes" id="UP001595976">
    <property type="component" value="Unassembled WGS sequence"/>
</dbReference>
<feature type="domain" description="Helix-turn-helix" evidence="5">
    <location>
        <begin position="4"/>
        <end position="52"/>
    </location>
</feature>
<sequence>MNDWLTAQQAMARLGLKPQTLYAYVSRGLIEVRGDAADSRRRLYRAEDVARLERRKARGRKPAAIAEDAIAFGEPILASGIATIQRGRLWYRGQDAEKLAETAKLEDVARLLWDCGSQRFPPLFTIVPEAPARQRIFAVIAARAAGDAAMAGRAKKALYLEAASVLDALVDAIAGRPGQGPIHLRLAQAWGCDARGADLIRRALVLLADHELNASTFAVRVAASTRASLAACVLAGLATLSGPLHGGMASRVLGLMREIAEDGTKGAISARLAAGVPLPGFGHPLYPNGDARARGLLAAFTLPPAYEEVRRAVAALTGEEPNIDFVLTAIAARLGLAPDVSFQIFAAARCTGWIAHALEQNETGRLIRPRARYVGPEPA</sequence>
<organism evidence="6 7">
    <name type="scientific">Bosea minatitlanensis</name>
    <dbReference type="NCBI Taxonomy" id="128782"/>
    <lineage>
        <taxon>Bacteria</taxon>
        <taxon>Pseudomonadati</taxon>
        <taxon>Pseudomonadota</taxon>
        <taxon>Alphaproteobacteria</taxon>
        <taxon>Hyphomicrobiales</taxon>
        <taxon>Boseaceae</taxon>
        <taxon>Bosea</taxon>
    </lineage>
</organism>
<dbReference type="SUPFAM" id="SSF48256">
    <property type="entry name" value="Citrate synthase"/>
    <property type="match status" value="1"/>
</dbReference>
<dbReference type="Gene3D" id="1.10.580.10">
    <property type="entry name" value="Citrate Synthase, domain 1"/>
    <property type="match status" value="2"/>
</dbReference>
<dbReference type="InterPro" id="IPR016143">
    <property type="entry name" value="Citrate_synth-like_sm_a-sub"/>
</dbReference>